<evidence type="ECO:0000256" key="3">
    <source>
        <dbReference type="ARBA" id="ARBA00023002"/>
    </source>
</evidence>
<comment type="similarity">
    <text evidence="1">Belongs to the thioredoxin family. DsbA subfamily.</text>
</comment>
<keyword evidence="3" id="KW-0560">Oxidoreductase</keyword>
<accession>A0A917K808</accession>
<dbReference type="PANTHER" id="PTHR13887">
    <property type="entry name" value="GLUTATHIONE S-TRANSFERASE KAPPA"/>
    <property type="match status" value="1"/>
</dbReference>
<name>A0A917K808_9BACL</name>
<dbReference type="AlphaFoldDB" id="A0A917K808"/>
<dbReference type="PANTHER" id="PTHR13887:SF14">
    <property type="entry name" value="DISULFIDE BOND FORMATION PROTEIN D"/>
    <property type="match status" value="1"/>
</dbReference>
<keyword evidence="2" id="KW-0732">Signal</keyword>
<proteinExistence type="inferred from homology"/>
<dbReference type="Gene3D" id="3.40.30.10">
    <property type="entry name" value="Glutaredoxin"/>
    <property type="match status" value="1"/>
</dbReference>
<evidence type="ECO:0000256" key="4">
    <source>
        <dbReference type="ARBA" id="ARBA00023157"/>
    </source>
</evidence>
<dbReference type="RefSeq" id="WP_188881451.1">
    <property type="nucleotide sequence ID" value="NZ_BMOY01000010.1"/>
</dbReference>
<comment type="caution">
    <text evidence="8">The sequence shown here is derived from an EMBL/GenBank/DDBJ whole genome shotgun (WGS) entry which is preliminary data.</text>
</comment>
<keyword evidence="9" id="KW-1185">Reference proteome</keyword>
<evidence type="ECO:0000256" key="1">
    <source>
        <dbReference type="ARBA" id="ARBA00005791"/>
    </source>
</evidence>
<reference evidence="8" key="2">
    <citation type="submission" date="2020-09" db="EMBL/GenBank/DDBJ databases">
        <authorList>
            <person name="Sun Q."/>
            <person name="Ohkuma M."/>
        </authorList>
    </citation>
    <scope>NUCLEOTIDE SEQUENCE</scope>
    <source>
        <strain evidence="8">JCM 18487</strain>
    </source>
</reference>
<evidence type="ECO:0000313" key="9">
    <source>
        <dbReference type="Proteomes" id="UP000637695"/>
    </source>
</evidence>
<keyword evidence="6" id="KW-1133">Transmembrane helix</keyword>
<sequence length="221" mass="24358">MSHTRTLFLATLGAAIALFTAIVTWDVLHQRGIRMQQSLAAKNLSVADHPRLGSAGAPVTILEFADFKCTSCKYWQTHVLPVLWRDAIRPGKAKLYFFAFPIINKDSFTAAEAAYSVYRQRPAAFWTFADALYRHQQAEAAIWATPSFLARLIAADVPGVDARQVLRDLADGRERTSVERDLAAGERLGVNATPSVFVNGQPVPDPLDASQIESMIKAAMR</sequence>
<protein>
    <submittedName>
        <fullName evidence="8">Thioredoxin</fullName>
    </submittedName>
</protein>
<dbReference type="EMBL" id="BMOY01000010">
    <property type="protein sequence ID" value="GGJ02200.1"/>
    <property type="molecule type" value="Genomic_DNA"/>
</dbReference>
<gene>
    <name evidence="8" type="primary">bdbD</name>
    <name evidence="8" type="ORF">GCM10010885_09400</name>
</gene>
<feature type="domain" description="Thioredoxin-like fold" evidence="7">
    <location>
        <begin position="49"/>
        <end position="217"/>
    </location>
</feature>
<dbReference type="SUPFAM" id="SSF52833">
    <property type="entry name" value="Thioredoxin-like"/>
    <property type="match status" value="1"/>
</dbReference>
<evidence type="ECO:0000256" key="6">
    <source>
        <dbReference type="SAM" id="Phobius"/>
    </source>
</evidence>
<organism evidence="8 9">
    <name type="scientific">Alicyclobacillus cellulosilyticus</name>
    <dbReference type="NCBI Taxonomy" id="1003997"/>
    <lineage>
        <taxon>Bacteria</taxon>
        <taxon>Bacillati</taxon>
        <taxon>Bacillota</taxon>
        <taxon>Bacilli</taxon>
        <taxon>Bacillales</taxon>
        <taxon>Alicyclobacillaceae</taxon>
        <taxon>Alicyclobacillus</taxon>
    </lineage>
</organism>
<evidence type="ECO:0000259" key="7">
    <source>
        <dbReference type="Pfam" id="PF13462"/>
    </source>
</evidence>
<keyword evidence="6" id="KW-0472">Membrane</keyword>
<keyword evidence="4" id="KW-1015">Disulfide bond</keyword>
<evidence type="ECO:0000256" key="5">
    <source>
        <dbReference type="ARBA" id="ARBA00023284"/>
    </source>
</evidence>
<keyword evidence="5" id="KW-0676">Redox-active center</keyword>
<reference evidence="8" key="1">
    <citation type="journal article" date="2014" name="Int. J. Syst. Evol. Microbiol.">
        <title>Complete genome sequence of Corynebacterium casei LMG S-19264T (=DSM 44701T), isolated from a smear-ripened cheese.</title>
        <authorList>
            <consortium name="US DOE Joint Genome Institute (JGI-PGF)"/>
            <person name="Walter F."/>
            <person name="Albersmeier A."/>
            <person name="Kalinowski J."/>
            <person name="Ruckert C."/>
        </authorList>
    </citation>
    <scope>NUCLEOTIDE SEQUENCE</scope>
    <source>
        <strain evidence="8">JCM 18487</strain>
    </source>
</reference>
<dbReference type="Pfam" id="PF13462">
    <property type="entry name" value="Thioredoxin_4"/>
    <property type="match status" value="1"/>
</dbReference>
<dbReference type="Proteomes" id="UP000637695">
    <property type="component" value="Unassembled WGS sequence"/>
</dbReference>
<evidence type="ECO:0000313" key="8">
    <source>
        <dbReference type="EMBL" id="GGJ02200.1"/>
    </source>
</evidence>
<keyword evidence="6" id="KW-0812">Transmembrane</keyword>
<dbReference type="InterPro" id="IPR036249">
    <property type="entry name" value="Thioredoxin-like_sf"/>
</dbReference>
<feature type="transmembrane region" description="Helical" evidence="6">
    <location>
        <begin position="6"/>
        <end position="28"/>
    </location>
</feature>
<dbReference type="InterPro" id="IPR012336">
    <property type="entry name" value="Thioredoxin-like_fold"/>
</dbReference>
<evidence type="ECO:0000256" key="2">
    <source>
        <dbReference type="ARBA" id="ARBA00022729"/>
    </source>
</evidence>
<dbReference type="GO" id="GO:0016491">
    <property type="term" value="F:oxidoreductase activity"/>
    <property type="evidence" value="ECO:0007669"/>
    <property type="project" value="UniProtKB-KW"/>
</dbReference>